<name>A0A2P6Q041_ROSCH</name>
<dbReference type="FunFam" id="3.30.530.20:FF:000064">
    <property type="entry name" value="Lachrymatory-factor synthase"/>
    <property type="match status" value="1"/>
</dbReference>
<dbReference type="OrthoDB" id="1592664at2759"/>
<organism evidence="1 2">
    <name type="scientific">Rosa chinensis</name>
    <name type="common">China rose</name>
    <dbReference type="NCBI Taxonomy" id="74649"/>
    <lineage>
        <taxon>Eukaryota</taxon>
        <taxon>Viridiplantae</taxon>
        <taxon>Streptophyta</taxon>
        <taxon>Embryophyta</taxon>
        <taxon>Tracheophyta</taxon>
        <taxon>Spermatophyta</taxon>
        <taxon>Magnoliopsida</taxon>
        <taxon>eudicotyledons</taxon>
        <taxon>Gunneridae</taxon>
        <taxon>Pentapetalae</taxon>
        <taxon>rosids</taxon>
        <taxon>fabids</taxon>
        <taxon>Rosales</taxon>
        <taxon>Rosaceae</taxon>
        <taxon>Rosoideae</taxon>
        <taxon>Rosoideae incertae sedis</taxon>
        <taxon>Rosa</taxon>
    </lineage>
</organism>
<comment type="caution">
    <text evidence="1">The sequence shown here is derived from an EMBL/GenBank/DDBJ whole genome shotgun (WGS) entry which is preliminary data.</text>
</comment>
<dbReference type="EMBL" id="PDCK01000044">
    <property type="protein sequence ID" value="PRQ27551.1"/>
    <property type="molecule type" value="Genomic_DNA"/>
</dbReference>
<dbReference type="GO" id="GO:0004864">
    <property type="term" value="F:protein phosphatase inhibitor activity"/>
    <property type="evidence" value="ECO:0007669"/>
    <property type="project" value="UniProtKB-ARBA"/>
</dbReference>
<dbReference type="InterPro" id="IPR023393">
    <property type="entry name" value="START-like_dom_sf"/>
</dbReference>
<accession>A0A2P6Q041</accession>
<dbReference type="Proteomes" id="UP000238479">
    <property type="component" value="Chromosome 6"/>
</dbReference>
<dbReference type="InterPro" id="IPR053249">
    <property type="entry name" value="LFS"/>
</dbReference>
<sequence>MASEVQAKPKWEGKTSAELKSSPAQQVWPFLADFCNLHKVFPGLETCYQVEGVPGQPGLIRCCAGLASNNDESTVMWAKEKLIAVDPIKRCFSYQMLENNKGYKSYVATMQVVPVINDDEGCMIEWSFVSDPVEGWGLEEFQSYRESSLQGMAKKIEDALQPSTSATV</sequence>
<dbReference type="PANTHER" id="PTHR33789">
    <property type="entry name" value="LACHRYMATORY-FACTOR SYNTHASE"/>
    <property type="match status" value="1"/>
</dbReference>
<dbReference type="PANTHER" id="PTHR33789:SF11">
    <property type="entry name" value="OS05G0202300 PROTEIN"/>
    <property type="match status" value="1"/>
</dbReference>
<evidence type="ECO:0000313" key="1">
    <source>
        <dbReference type="EMBL" id="PRQ27551.1"/>
    </source>
</evidence>
<dbReference type="Gene3D" id="3.30.530.20">
    <property type="match status" value="1"/>
</dbReference>
<gene>
    <name evidence="1" type="ORF">RchiOBHm_Chr6g0306491</name>
</gene>
<protein>
    <submittedName>
        <fullName evidence="1">Putative polyketide cyclase/dehydrase, START-like domain-containing protein</fullName>
    </submittedName>
</protein>
<dbReference type="OMA" id="RYCEGPV"/>
<dbReference type="AlphaFoldDB" id="A0A2P6Q041"/>
<dbReference type="Gramene" id="PRQ27551">
    <property type="protein sequence ID" value="PRQ27551"/>
    <property type="gene ID" value="RchiOBHm_Chr6g0306491"/>
</dbReference>
<reference evidence="1 2" key="1">
    <citation type="journal article" date="2018" name="Nat. Genet.">
        <title>The Rosa genome provides new insights in the design of modern roses.</title>
        <authorList>
            <person name="Bendahmane M."/>
        </authorList>
    </citation>
    <scope>NUCLEOTIDE SEQUENCE [LARGE SCALE GENOMIC DNA]</scope>
    <source>
        <strain evidence="2">cv. Old Blush</strain>
    </source>
</reference>
<evidence type="ECO:0000313" key="2">
    <source>
        <dbReference type="Proteomes" id="UP000238479"/>
    </source>
</evidence>
<proteinExistence type="predicted"/>
<keyword evidence="2" id="KW-1185">Reference proteome</keyword>
<dbReference type="CDD" id="cd07821">
    <property type="entry name" value="PYR_PYL_RCAR_like"/>
    <property type="match status" value="1"/>
</dbReference>
<dbReference type="STRING" id="74649.A0A2P6Q041"/>
<dbReference type="SUPFAM" id="SSF55961">
    <property type="entry name" value="Bet v1-like"/>
    <property type="match status" value="1"/>
</dbReference>
<dbReference type="InterPro" id="IPR019587">
    <property type="entry name" value="Polyketide_cyclase/dehydratase"/>
</dbReference>
<dbReference type="Pfam" id="PF10604">
    <property type="entry name" value="Polyketide_cyc2"/>
    <property type="match status" value="1"/>
</dbReference>